<reference evidence="3" key="2">
    <citation type="submission" date="2025-08" db="UniProtKB">
        <authorList>
            <consortium name="RefSeq"/>
        </authorList>
    </citation>
    <scope>IDENTIFICATION</scope>
    <source>
        <tissue evidence="3">Leaf</tissue>
    </source>
</reference>
<evidence type="ECO:0000259" key="1">
    <source>
        <dbReference type="PROSITE" id="PS50878"/>
    </source>
</evidence>
<dbReference type="Pfam" id="PF00078">
    <property type="entry name" value="RVT_1"/>
    <property type="match status" value="1"/>
</dbReference>
<keyword evidence="2" id="KW-1185">Reference proteome</keyword>
<dbReference type="RefSeq" id="XP_009761797.1">
    <property type="nucleotide sequence ID" value="XM_009763495.1"/>
</dbReference>
<dbReference type="InterPro" id="IPR041577">
    <property type="entry name" value="RT_RNaseH_2"/>
</dbReference>
<dbReference type="eggNOG" id="KOG0017">
    <property type="taxonomic scope" value="Eukaryota"/>
</dbReference>
<dbReference type="Pfam" id="PF17919">
    <property type="entry name" value="RT_RNaseH_2"/>
    <property type="match status" value="1"/>
</dbReference>
<proteinExistence type="predicted"/>
<dbReference type="Proteomes" id="UP000189701">
    <property type="component" value="Unplaced"/>
</dbReference>
<dbReference type="PANTHER" id="PTHR48475:SF1">
    <property type="entry name" value="RNASE H TYPE-1 DOMAIN-CONTAINING PROTEIN"/>
    <property type="match status" value="1"/>
</dbReference>
<dbReference type="SUPFAM" id="SSF56672">
    <property type="entry name" value="DNA/RNA polymerases"/>
    <property type="match status" value="1"/>
</dbReference>
<dbReference type="PROSITE" id="PS50878">
    <property type="entry name" value="RT_POL"/>
    <property type="match status" value="1"/>
</dbReference>
<accession>A0A1U7V0L4</accession>
<evidence type="ECO:0000313" key="3">
    <source>
        <dbReference type="RefSeq" id="XP_009761797.1"/>
    </source>
</evidence>
<evidence type="ECO:0000313" key="2">
    <source>
        <dbReference type="Proteomes" id="UP000189701"/>
    </source>
</evidence>
<dbReference type="InterPro" id="IPR043502">
    <property type="entry name" value="DNA/RNA_pol_sf"/>
</dbReference>
<feature type="non-terminal residue" evidence="3">
    <location>
        <position position="376"/>
    </location>
</feature>
<name>A0A1U7V0L4_NICSY</name>
<dbReference type="InterPro" id="IPR043128">
    <property type="entry name" value="Rev_trsase/Diguanyl_cyclase"/>
</dbReference>
<dbReference type="InterPro" id="IPR000477">
    <property type="entry name" value="RT_dom"/>
</dbReference>
<feature type="domain" description="Reverse transcriptase" evidence="1">
    <location>
        <begin position="1"/>
        <end position="67"/>
    </location>
</feature>
<protein>
    <submittedName>
        <fullName evidence="3">Uncharacterized protein LOC104213931</fullName>
    </submittedName>
</protein>
<dbReference type="Gene3D" id="3.30.70.270">
    <property type="match status" value="1"/>
</dbReference>
<organism evidence="2 3">
    <name type="scientific">Nicotiana sylvestris</name>
    <name type="common">Wood tobacco</name>
    <name type="synonym">South American tobacco</name>
    <dbReference type="NCBI Taxonomy" id="4096"/>
    <lineage>
        <taxon>Eukaryota</taxon>
        <taxon>Viridiplantae</taxon>
        <taxon>Streptophyta</taxon>
        <taxon>Embryophyta</taxon>
        <taxon>Tracheophyta</taxon>
        <taxon>Spermatophyta</taxon>
        <taxon>Magnoliopsida</taxon>
        <taxon>eudicotyledons</taxon>
        <taxon>Gunneridae</taxon>
        <taxon>Pentapetalae</taxon>
        <taxon>asterids</taxon>
        <taxon>lamiids</taxon>
        <taxon>Solanales</taxon>
        <taxon>Solanaceae</taxon>
        <taxon>Nicotianoideae</taxon>
        <taxon>Nicotianeae</taxon>
        <taxon>Nicotiana</taxon>
    </lineage>
</organism>
<reference evidence="2" key="1">
    <citation type="journal article" date="2013" name="Genome Biol.">
        <title>Reference genomes and transcriptomes of Nicotiana sylvestris and Nicotiana tomentosiformis.</title>
        <authorList>
            <person name="Sierro N."/>
            <person name="Battey J.N."/>
            <person name="Ouadi S."/>
            <person name="Bovet L."/>
            <person name="Goepfert S."/>
            <person name="Bakaher N."/>
            <person name="Peitsch M.C."/>
            <person name="Ivanov N.V."/>
        </authorList>
    </citation>
    <scope>NUCLEOTIDE SEQUENCE [LARGE SCALE GENOMIC DNA]</scope>
</reference>
<dbReference type="AlphaFoldDB" id="A0A1U7V0L4"/>
<dbReference type="PANTHER" id="PTHR48475">
    <property type="entry name" value="RIBONUCLEASE H"/>
    <property type="match status" value="1"/>
</dbReference>
<gene>
    <name evidence="3" type="primary">LOC104213931</name>
</gene>
<sequence length="376" mass="43736">MTAILRDMMHQEIEAYVDNVIIKSRKQDDHVRDFRKFFERLRKYDLKLNPSKYAFGVLSGKLLGFILLKIDAAIKWADECQEAFDKIKEYLSNPPVLVPPEPVRPLFLYLTVLENSFSCILGQHDVTGKKEQAVYYLINVTRTTIKVQALADHLAESPVDNEYQPLNTYFPDEEVNSAEVISEDTNAWKMFFDGAVNAKSVGIRAILISPIGQHYPAPARLQFFSTNNTVDQGEWETRDIKLIPYMQHVEDLSKRFKSVEFRYIPHFHNELTYAVATLASMLPYPGNLHIDPLEIQIQERHGYCNTVEAKSDVRPWYHDIMRFLETKEYPDQANGDQKRTIRRFASDFFLSGEVLYKRTPDLNLLRYVDAEEARRI</sequence>